<feature type="domain" description="PAS" evidence="8">
    <location>
        <begin position="3"/>
        <end position="69"/>
    </location>
</feature>
<proteinExistence type="predicted"/>
<dbReference type="SUPFAM" id="SSF55874">
    <property type="entry name" value="ATPase domain of HSP90 chaperone/DNA topoisomerase II/histidine kinase"/>
    <property type="match status" value="1"/>
</dbReference>
<evidence type="ECO:0000256" key="7">
    <source>
        <dbReference type="ARBA" id="ARBA00022840"/>
    </source>
</evidence>
<dbReference type="RefSeq" id="WP_222824838.1">
    <property type="nucleotide sequence ID" value="NZ_JAHWXP010000002.1"/>
</dbReference>
<organism evidence="10 11">
    <name type="scientific">Alteriqipengyuania abyssalis</name>
    <dbReference type="NCBI Taxonomy" id="2860200"/>
    <lineage>
        <taxon>Bacteria</taxon>
        <taxon>Pseudomonadati</taxon>
        <taxon>Pseudomonadota</taxon>
        <taxon>Alphaproteobacteria</taxon>
        <taxon>Sphingomonadales</taxon>
        <taxon>Erythrobacteraceae</taxon>
        <taxon>Alteriqipengyuania</taxon>
    </lineage>
</organism>
<feature type="domain" description="Signal transduction histidine kinase HWE region" evidence="9">
    <location>
        <begin position="289"/>
        <end position="371"/>
    </location>
</feature>
<evidence type="ECO:0000256" key="2">
    <source>
        <dbReference type="ARBA" id="ARBA00012438"/>
    </source>
</evidence>
<dbReference type="InterPro" id="IPR036890">
    <property type="entry name" value="HATPase_C_sf"/>
</dbReference>
<keyword evidence="7" id="KW-0067">ATP-binding</keyword>
<gene>
    <name evidence="10" type="ORF">KYN89_09695</name>
</gene>
<sequence length="496" mass="54982">MNIDFLELAEASPNPYVLMDRDLRLVWMNRAYCAVTMRAREDIIDRKMFDAFPADPDSESYRLLRESLDHVLETGEPDEIALIRYDIARPDGGMESRYWSATHTPLHGADGKPDYILQHTVDVTELQELRRLRDEMGVLRRADAVQARNRSLERESQRLLEFFQQAPGFVAVLGGPTHVFQMANAAYLRLVGRDDLVGRTVAEALPEVAAQGFIDTLDEVYRTGEAYIGRREPVLLDGDREPAHARRVLNFIFQPISDGDGAITGIIVQGADVTEEVEYEERQELLIQELNHRVKNTLAVVQSIAQQTFRTVPDSAPAMATFKARLHALAAAHGLLTESSWSPASVREIVELTVGATFGSLDDRVLLDGPDFLLNPEVALALTMIVHELTTNAIKYGALSGDDGQVHIEWSVNAGEDCDVLSLTWRERGGPPVAHAPREGFGTRLIRTGITSRRGTSVDLRFEPEGVVCALEVMLECGAHRAPSAEGPIRSSVIPD</sequence>
<keyword evidence="4" id="KW-0808">Transferase</keyword>
<dbReference type="Proteomes" id="UP000759298">
    <property type="component" value="Unassembled WGS sequence"/>
</dbReference>
<comment type="catalytic activity">
    <reaction evidence="1">
        <text>ATP + protein L-histidine = ADP + protein N-phospho-L-histidine.</text>
        <dbReference type="EC" id="2.7.13.3"/>
    </reaction>
</comment>
<feature type="domain" description="PAS" evidence="8">
    <location>
        <begin position="157"/>
        <end position="222"/>
    </location>
</feature>
<dbReference type="SUPFAM" id="SSF55785">
    <property type="entry name" value="PYP-like sensor domain (PAS domain)"/>
    <property type="match status" value="2"/>
</dbReference>
<dbReference type="EC" id="2.7.13.3" evidence="2"/>
<evidence type="ECO:0000256" key="4">
    <source>
        <dbReference type="ARBA" id="ARBA00022679"/>
    </source>
</evidence>
<evidence type="ECO:0000256" key="6">
    <source>
        <dbReference type="ARBA" id="ARBA00022777"/>
    </source>
</evidence>
<evidence type="ECO:0000256" key="3">
    <source>
        <dbReference type="ARBA" id="ARBA00022553"/>
    </source>
</evidence>
<dbReference type="InterPro" id="IPR000014">
    <property type="entry name" value="PAS"/>
</dbReference>
<dbReference type="InterPro" id="IPR013656">
    <property type="entry name" value="PAS_4"/>
</dbReference>
<accession>A0ABS7PE23</accession>
<reference evidence="10 11" key="1">
    <citation type="submission" date="2021-07" db="EMBL/GenBank/DDBJ databases">
        <title>Alteriqipengyuania abyssalis NZ-12B nov, sp.nov isolated from deep sea sponge in pacific ocean.</title>
        <authorList>
            <person name="Tareen S."/>
            <person name="Wink J."/>
        </authorList>
    </citation>
    <scope>NUCLEOTIDE SEQUENCE [LARGE SCALE GENOMIC DNA]</scope>
    <source>
        <strain evidence="10 11">NZ-12B</strain>
    </source>
</reference>
<keyword evidence="6" id="KW-0418">Kinase</keyword>
<dbReference type="PANTHER" id="PTHR41523:SF7">
    <property type="entry name" value="HISTIDINE KINASE"/>
    <property type="match status" value="1"/>
</dbReference>
<dbReference type="Gene3D" id="3.30.565.10">
    <property type="entry name" value="Histidine kinase-like ATPase, C-terminal domain"/>
    <property type="match status" value="1"/>
</dbReference>
<dbReference type="InterPro" id="IPR011102">
    <property type="entry name" value="Sig_transdc_His_kinase_HWE"/>
</dbReference>
<name>A0ABS7PE23_9SPHN</name>
<evidence type="ECO:0000313" key="10">
    <source>
        <dbReference type="EMBL" id="MBY8337324.1"/>
    </source>
</evidence>
<dbReference type="Gene3D" id="3.30.450.20">
    <property type="entry name" value="PAS domain"/>
    <property type="match status" value="2"/>
</dbReference>
<evidence type="ECO:0000256" key="1">
    <source>
        <dbReference type="ARBA" id="ARBA00000085"/>
    </source>
</evidence>
<dbReference type="SMART" id="SM00091">
    <property type="entry name" value="PAS"/>
    <property type="match status" value="2"/>
</dbReference>
<protein>
    <recommendedName>
        <fullName evidence="2">histidine kinase</fullName>
        <ecNumber evidence="2">2.7.13.3</ecNumber>
    </recommendedName>
</protein>
<evidence type="ECO:0000259" key="8">
    <source>
        <dbReference type="SMART" id="SM00091"/>
    </source>
</evidence>
<dbReference type="PANTHER" id="PTHR41523">
    <property type="entry name" value="TWO-COMPONENT SYSTEM SENSOR PROTEIN"/>
    <property type="match status" value="1"/>
</dbReference>
<dbReference type="CDD" id="cd00130">
    <property type="entry name" value="PAS"/>
    <property type="match status" value="1"/>
</dbReference>
<keyword evidence="11" id="KW-1185">Reference proteome</keyword>
<dbReference type="InterPro" id="IPR035965">
    <property type="entry name" value="PAS-like_dom_sf"/>
</dbReference>
<dbReference type="NCBIfam" id="TIGR00229">
    <property type="entry name" value="sensory_box"/>
    <property type="match status" value="1"/>
</dbReference>
<evidence type="ECO:0000313" key="11">
    <source>
        <dbReference type="Proteomes" id="UP000759298"/>
    </source>
</evidence>
<comment type="caution">
    <text evidence="10">The sequence shown here is derived from an EMBL/GenBank/DDBJ whole genome shotgun (WGS) entry which is preliminary data.</text>
</comment>
<keyword evidence="3" id="KW-0597">Phosphoprotein</keyword>
<dbReference type="Pfam" id="PF07536">
    <property type="entry name" value="HWE_HK"/>
    <property type="match status" value="1"/>
</dbReference>
<dbReference type="EMBL" id="JAHWXP010000002">
    <property type="protein sequence ID" value="MBY8337324.1"/>
    <property type="molecule type" value="Genomic_DNA"/>
</dbReference>
<evidence type="ECO:0000259" key="9">
    <source>
        <dbReference type="SMART" id="SM00911"/>
    </source>
</evidence>
<dbReference type="SMART" id="SM00911">
    <property type="entry name" value="HWE_HK"/>
    <property type="match status" value="1"/>
</dbReference>
<evidence type="ECO:0000256" key="5">
    <source>
        <dbReference type="ARBA" id="ARBA00022741"/>
    </source>
</evidence>
<dbReference type="Pfam" id="PF08448">
    <property type="entry name" value="PAS_4"/>
    <property type="match status" value="2"/>
</dbReference>
<keyword evidence="5" id="KW-0547">Nucleotide-binding</keyword>